<dbReference type="CDD" id="cd03529">
    <property type="entry name" value="Rieske_NirD"/>
    <property type="match status" value="1"/>
</dbReference>
<dbReference type="GO" id="GO:0005524">
    <property type="term" value="F:ATP binding"/>
    <property type="evidence" value="ECO:0007669"/>
    <property type="project" value="UniProtKB-KW"/>
</dbReference>
<comment type="cofactor">
    <cofactor evidence="2">
        <name>[4Fe-4S] cluster</name>
        <dbReference type="ChEBI" id="CHEBI:49883"/>
    </cofactor>
</comment>
<dbReference type="Gene3D" id="3.50.50.60">
    <property type="entry name" value="FAD/NAD(P)-binding domain"/>
    <property type="match status" value="4"/>
</dbReference>
<dbReference type="NCBIfam" id="NF011565">
    <property type="entry name" value="PRK14989.1"/>
    <property type="match status" value="1"/>
</dbReference>
<dbReference type="GO" id="GO:0020037">
    <property type="term" value="F:heme binding"/>
    <property type="evidence" value="ECO:0007669"/>
    <property type="project" value="InterPro"/>
</dbReference>
<dbReference type="CDD" id="cd19944">
    <property type="entry name" value="NirB_Fer2_BFD-like_2"/>
    <property type="match status" value="1"/>
</dbReference>
<dbReference type="InterPro" id="IPR017941">
    <property type="entry name" value="Rieske_2Fe-2S"/>
</dbReference>
<keyword evidence="10" id="KW-0349">Heme</keyword>
<dbReference type="Gene3D" id="2.102.10.10">
    <property type="entry name" value="Rieske [2Fe-2S] iron-sulphur domain"/>
    <property type="match status" value="1"/>
</dbReference>
<evidence type="ECO:0000256" key="22">
    <source>
        <dbReference type="ARBA" id="ARBA00034078"/>
    </source>
</evidence>
<dbReference type="FunFam" id="3.30.390.30:FF:000006">
    <property type="entry name" value="Nitrite reductase large subunit"/>
    <property type="match status" value="1"/>
</dbReference>
<keyword evidence="15" id="KW-0274">FAD</keyword>
<evidence type="ECO:0000259" key="25">
    <source>
        <dbReference type="PROSITE" id="PS51296"/>
    </source>
</evidence>
<accession>A0A2X3H982</accession>
<dbReference type="InterPro" id="IPR045854">
    <property type="entry name" value="NO2/SO3_Rdtase_4Fe4S_sf"/>
</dbReference>
<evidence type="ECO:0000256" key="18">
    <source>
        <dbReference type="ARBA" id="ARBA00023004"/>
    </source>
</evidence>
<dbReference type="InterPro" id="IPR041575">
    <property type="entry name" value="Rubredoxin_C"/>
</dbReference>
<keyword evidence="13" id="KW-0479">Metal-binding</keyword>
<dbReference type="InterPro" id="IPR006067">
    <property type="entry name" value="NO2/SO3_Rdtase_4Fe4S_dom"/>
</dbReference>
<dbReference type="SUPFAM" id="SSF50022">
    <property type="entry name" value="ISP domain"/>
    <property type="match status" value="1"/>
</dbReference>
<dbReference type="InterPro" id="IPR036922">
    <property type="entry name" value="Rieske_2Fe-2S_sf"/>
</dbReference>
<comment type="cofactor">
    <cofactor evidence="22">
        <name>[2Fe-2S] cluster</name>
        <dbReference type="ChEBI" id="CHEBI:190135"/>
    </cofactor>
</comment>
<keyword evidence="14" id="KW-0547">Nucleotide-binding</keyword>
<dbReference type="FunFam" id="3.30.413.10:FF:000007">
    <property type="entry name" value="Nitrite reductase [NAD(P)H] large subunit"/>
    <property type="match status" value="1"/>
</dbReference>
<name>A0A2X3H982_KLEPN</name>
<dbReference type="GO" id="GO:0046872">
    <property type="term" value="F:metal ion binding"/>
    <property type="evidence" value="ECO:0007669"/>
    <property type="project" value="UniProtKB-KW"/>
</dbReference>
<keyword evidence="20" id="KW-0534">Nitrate assimilation</keyword>
<dbReference type="SUPFAM" id="SSF51905">
    <property type="entry name" value="FAD/NAD(P)-binding domain"/>
    <property type="match status" value="4"/>
</dbReference>
<keyword evidence="17" id="KW-0560">Oxidoreductase</keyword>
<dbReference type="Gene3D" id="3.30.413.10">
    <property type="entry name" value="Sulfite Reductase Hemoprotein, domain 1"/>
    <property type="match status" value="1"/>
</dbReference>
<evidence type="ECO:0000256" key="14">
    <source>
        <dbReference type="ARBA" id="ARBA00022741"/>
    </source>
</evidence>
<comment type="pathway">
    <text evidence="5">Nitrogen metabolism; nitrate reduction (assimilation).</text>
</comment>
<dbReference type="Proteomes" id="UP000251721">
    <property type="component" value="Unassembled WGS sequence"/>
</dbReference>
<keyword evidence="21" id="KW-0472">Membrane</keyword>
<dbReference type="NCBIfam" id="TIGR02374">
    <property type="entry name" value="nitri_red_nirB"/>
    <property type="match status" value="1"/>
</dbReference>
<dbReference type="PANTHER" id="PTHR43809">
    <property type="entry name" value="NITRITE REDUCTASE (NADH) LARGE SUBUNIT"/>
    <property type="match status" value="1"/>
</dbReference>
<dbReference type="Gene3D" id="3.30.390.30">
    <property type="match status" value="2"/>
</dbReference>
<dbReference type="GO" id="GO:0051537">
    <property type="term" value="F:2 iron, 2 sulfur cluster binding"/>
    <property type="evidence" value="ECO:0007669"/>
    <property type="project" value="UniProtKB-KW"/>
</dbReference>
<evidence type="ECO:0000256" key="3">
    <source>
        <dbReference type="ARBA" id="ARBA00001974"/>
    </source>
</evidence>
<keyword evidence="26" id="KW-0378">Hydrolase</keyword>
<dbReference type="GO" id="GO:0042128">
    <property type="term" value="P:nitrate assimilation"/>
    <property type="evidence" value="ECO:0007669"/>
    <property type="project" value="UniProtKB-UniPathway"/>
</dbReference>
<dbReference type="GO" id="GO:0008942">
    <property type="term" value="F:nitrite reductase [NAD(P)H] activity"/>
    <property type="evidence" value="ECO:0007669"/>
    <property type="project" value="InterPro"/>
</dbReference>
<evidence type="ECO:0000256" key="13">
    <source>
        <dbReference type="ARBA" id="ARBA00022723"/>
    </source>
</evidence>
<dbReference type="InterPro" id="IPR036188">
    <property type="entry name" value="FAD/NAD-bd_sf"/>
</dbReference>
<dbReference type="PRINTS" id="PR00368">
    <property type="entry name" value="FADPNR"/>
</dbReference>
<evidence type="ECO:0000256" key="1">
    <source>
        <dbReference type="ARBA" id="ARBA00001929"/>
    </source>
</evidence>
<dbReference type="PROSITE" id="PS00365">
    <property type="entry name" value="NIR_SIR"/>
    <property type="match status" value="1"/>
</dbReference>
<dbReference type="PROSITE" id="PS00211">
    <property type="entry name" value="ABC_TRANSPORTER_1"/>
    <property type="match status" value="1"/>
</dbReference>
<comment type="subunit">
    <text evidence="23">Homodimer which associates with NirD.</text>
</comment>
<dbReference type="FunFam" id="3.50.50.60:FF:000033">
    <property type="entry name" value="Nitrite reductase [NAD(P)H], large subunit"/>
    <property type="match status" value="1"/>
</dbReference>
<dbReference type="SUPFAM" id="SSF55124">
    <property type="entry name" value="Nitrite/Sulfite reductase N-terminal domain-like"/>
    <property type="match status" value="1"/>
</dbReference>
<dbReference type="PANTHER" id="PTHR43809:SF1">
    <property type="entry name" value="NITRITE REDUCTASE (NADH) LARGE SUBUNIT"/>
    <property type="match status" value="1"/>
</dbReference>
<sequence>MKPLIQVQAVSQRFNTASGEFLALQNVSFDIVEGETISLIGHSGCGKSTLLNLIAGITTPTEGGLLCDNREIAGPGPERAVVFQNHSLLPWLSCFDNVALAVDQVFRRTMSKSERREWIEHNLARVQMGHALHKRPGEISGGMKQRVGIARALAMKPKVLLLDEPFGALDALTRAHLQDTVMHIQQELNTTIVMITHDVDEAVLLSDRVLMMTNGPAATVGEILAVDLPRPRHRVQLADDSRYHHLRQQILHFLYEKQRKRRKEAVMTRRLVVIGNGMAATRLVQRLVERDPARFAITVVGDEPHPAYNRIQLSPLLAGEKTAAQIPLLPAEWYTRHGVCLRSGEAVDEVDIQQRRLRIAETWLPWDELVFATGSRPFIPPLPGIDRPQVMPFRTLADVERILAIPGPAVVIGGGVLGVEAAAALRRHGGEVTLLHRGSGLMAPLTDAFAADELRQQLEARGIRCVLECRIAAIDADGVRLADGRVFRAARVVLATGVQPDSRLAAQSGVLCQRGIVVDRQMASSLPGISAIGECCEIDGQTWGLVAPCLRQAEVLADRLCGAPGEGFVWQDAGTRLKVTGIELFSAGEQQPGEQDDIYTSWDPIDRHYRRLLLRDGRLRGVLLMGDCTAAAALTARLESDEPATVDWLFDPSSTQPQAAGIMTMTKPVLVLVGHGMVGHHFLEQCVSRNLHQQYRIVVFGEERYPAYDRVHLSEYFAGRSAESLSLAAGDFFIEHGIELRLGEAVATIDRDARLVRDAEGHEIHWDKLVLATGSYPFVPPIPGNDLAGCFVYRTLDDLDRIAAHAAAAKSGVVIGGGLLGLEAANALKQLGLETQVVEFAPNLMAVQLDNGGAAMLREKIVALGVGVHTSKATTAIVREADGLRLNFADGGALRTDMVVFSAGIRPQDALARGCALQVGERGGIHIDDQCRTSDPNVLAIGECALWDNKIYGLVAPGYQMARIAAATLAGEDACFSGADMSTKLKLLGVDVASFGDAQGRTPGCQSYQWTDGPQQIYKKIVVSQDGKALLGGVLVGDASDYATLLQMMLNGMALPPRPESLILPALEGAAPKALGVAALPDSAPICSCHNVSKGDICQAVNNGAGDMSAIKSCTRAATGCGGCSALVKQVMEYQLAEQGVEVKKDVCEHFPWSRQEIYHLVRVNHIHTFEQLISRYGQGHGCDVCKPLVASVLASCWNEYLLKPAHLPLQDTNDRYFANIQKDGSYSVVPRMAAGEVTPDGLIAIGQIAKRYQLYSKVTGGQRIDLFGARLEQLPAIWRELADAGFETGHAYGKSLRTVKSCVGSTWCRYGVQDSTGLAVRLEHRYKGLRAPHKIKMAVSGCTRECAEAQGKDIGVIATDKGWNLYVCGNGGMKPRHADLFASDLDEATLIRSIDRLLMFYIRTADRLQRTSTWMDNLEGGVTYLRQVVLEDSLGIGEELEQEMARIVDSYQCEWQTTLNDPQRLALFRSFVNSDQPDEAVQRRDLRGQPQPLLTETLPEGELPSRPWQAVCDLDAIPAQAGIGARLGERQIALFRFGERVYALDNREPGSAANVLSRGLLGDVGGEPVVISPLYKQRIRLRDGWPCDGSEQAVRAWPVKVENGKVWVGNQQLLARAEAS</sequence>
<dbReference type="CDD" id="cd03293">
    <property type="entry name" value="ABC_NrtD_SsuB_transporters"/>
    <property type="match status" value="1"/>
</dbReference>
<dbReference type="UniPathway" id="UPA00653"/>
<keyword evidence="11" id="KW-0285">Flavoprotein</keyword>
<dbReference type="InterPro" id="IPR005890">
    <property type="entry name" value="NO3_transporter_ATP-bd-like"/>
</dbReference>
<comment type="cofactor">
    <cofactor evidence="1">
        <name>siroheme</name>
        <dbReference type="ChEBI" id="CHEBI:60052"/>
    </cofactor>
</comment>
<evidence type="ECO:0000256" key="23">
    <source>
        <dbReference type="ARBA" id="ARBA00064211"/>
    </source>
</evidence>
<dbReference type="FunFam" id="1.10.10.1100:FF:000002">
    <property type="entry name" value="Nitrite reductase large subunit"/>
    <property type="match status" value="1"/>
</dbReference>
<dbReference type="InterPro" id="IPR052034">
    <property type="entry name" value="NasD-like"/>
</dbReference>
<dbReference type="Pfam" id="PF04324">
    <property type="entry name" value="Fer2_BFD"/>
    <property type="match status" value="1"/>
</dbReference>
<dbReference type="Pfam" id="PF00005">
    <property type="entry name" value="ABC_tran"/>
    <property type="match status" value="1"/>
</dbReference>
<dbReference type="GO" id="GO:0015112">
    <property type="term" value="F:nitrate transmembrane transporter activity"/>
    <property type="evidence" value="ECO:0007669"/>
    <property type="project" value="InterPro"/>
</dbReference>
<dbReference type="InterPro" id="IPR007419">
    <property type="entry name" value="BFD-like_2Fe2S-bd_dom"/>
</dbReference>
<organism evidence="26 27">
    <name type="scientific">Klebsiella pneumoniae</name>
    <dbReference type="NCBI Taxonomy" id="573"/>
    <lineage>
        <taxon>Bacteria</taxon>
        <taxon>Pseudomonadati</taxon>
        <taxon>Pseudomonadota</taxon>
        <taxon>Gammaproteobacteria</taxon>
        <taxon>Enterobacterales</taxon>
        <taxon>Enterobacteriaceae</taxon>
        <taxon>Klebsiella/Raoultella group</taxon>
        <taxon>Klebsiella</taxon>
        <taxon>Klebsiella pneumoniae complex</taxon>
    </lineage>
</organism>
<evidence type="ECO:0000256" key="15">
    <source>
        <dbReference type="ARBA" id="ARBA00022827"/>
    </source>
</evidence>
<evidence type="ECO:0000256" key="19">
    <source>
        <dbReference type="ARBA" id="ARBA00023014"/>
    </source>
</evidence>
<gene>
    <name evidence="26" type="primary">cmpC_2</name>
    <name evidence="26" type="ORF">NCTC13465_02947</name>
</gene>
<protein>
    <submittedName>
        <fullName evidence="26">Nitrite reductase large subunit</fullName>
        <ecNumber evidence="26">3.6.3.-</ecNumber>
    </submittedName>
</protein>
<comment type="subcellular location">
    <subcellularLocation>
        <location evidence="4">Cell membrane</location>
        <topology evidence="4">Peripheral membrane protein</topology>
    </subcellularLocation>
</comment>
<evidence type="ECO:0000256" key="21">
    <source>
        <dbReference type="ARBA" id="ARBA00023136"/>
    </source>
</evidence>
<reference evidence="26 27" key="1">
    <citation type="submission" date="2018-06" db="EMBL/GenBank/DDBJ databases">
        <authorList>
            <consortium name="Pathogen Informatics"/>
            <person name="Doyle S."/>
        </authorList>
    </citation>
    <scope>NUCLEOTIDE SEQUENCE [LARGE SCALE GENOMIC DNA]</scope>
    <source>
        <strain evidence="26 27">NCTC13465</strain>
    </source>
</reference>
<evidence type="ECO:0000256" key="12">
    <source>
        <dbReference type="ARBA" id="ARBA00022714"/>
    </source>
</evidence>
<dbReference type="InterPro" id="IPR012744">
    <property type="entry name" value="Nitri_red_NirB"/>
</dbReference>
<comment type="similarity">
    <text evidence="6">Belongs to the nitrite and sulfite reductase 4Fe-4S domain family.</text>
</comment>
<proteinExistence type="inferred from homology"/>
<dbReference type="Pfam" id="PF01077">
    <property type="entry name" value="NIR_SIR"/>
    <property type="match status" value="1"/>
</dbReference>
<dbReference type="InterPro" id="IPR027417">
    <property type="entry name" value="P-loop_NTPase"/>
</dbReference>
<dbReference type="PROSITE" id="PS51296">
    <property type="entry name" value="RIESKE"/>
    <property type="match status" value="1"/>
</dbReference>
<dbReference type="GO" id="GO:0050661">
    <property type="term" value="F:NADP binding"/>
    <property type="evidence" value="ECO:0007669"/>
    <property type="project" value="InterPro"/>
</dbReference>
<dbReference type="InterPro" id="IPR016156">
    <property type="entry name" value="FAD/NAD-linked_Rdtase_dimer_sf"/>
</dbReference>
<dbReference type="Pfam" id="PF13806">
    <property type="entry name" value="Rieske_2"/>
    <property type="match status" value="1"/>
</dbReference>
<dbReference type="NCBIfam" id="TIGR02378">
    <property type="entry name" value="nirD_assim_sml"/>
    <property type="match status" value="1"/>
</dbReference>
<keyword evidence="7" id="KW-0813">Transport</keyword>
<evidence type="ECO:0000256" key="11">
    <source>
        <dbReference type="ARBA" id="ARBA00022630"/>
    </source>
</evidence>
<dbReference type="Gene3D" id="3.40.50.300">
    <property type="entry name" value="P-loop containing nucleotide triphosphate hydrolases"/>
    <property type="match status" value="1"/>
</dbReference>
<evidence type="ECO:0000256" key="7">
    <source>
        <dbReference type="ARBA" id="ARBA00022448"/>
    </source>
</evidence>
<evidence type="ECO:0000256" key="6">
    <source>
        <dbReference type="ARBA" id="ARBA00010429"/>
    </source>
</evidence>
<dbReference type="InterPro" id="IPR041854">
    <property type="entry name" value="BFD-like_2Fe2S-bd_dom_sf"/>
</dbReference>
<dbReference type="EC" id="3.6.3.-" evidence="26"/>
<dbReference type="SUPFAM" id="SSF52540">
    <property type="entry name" value="P-loop containing nucleoside triphosphate hydrolases"/>
    <property type="match status" value="1"/>
</dbReference>
<dbReference type="InterPro" id="IPR006066">
    <property type="entry name" value="NO2/SO3_Rdtase_FeS/sirohaem_BS"/>
</dbReference>
<dbReference type="Pfam" id="PF07992">
    <property type="entry name" value="Pyr_redox_2"/>
    <property type="match status" value="2"/>
</dbReference>
<dbReference type="InterPro" id="IPR003439">
    <property type="entry name" value="ABC_transporter-like_ATP-bd"/>
</dbReference>
<dbReference type="InterPro" id="IPR017871">
    <property type="entry name" value="ABC_transporter-like_CS"/>
</dbReference>
<dbReference type="InterPro" id="IPR012748">
    <property type="entry name" value="Rieske-like_NirD"/>
</dbReference>
<dbReference type="InterPro" id="IPR023753">
    <property type="entry name" value="FAD/NAD-binding_dom"/>
</dbReference>
<evidence type="ECO:0000256" key="17">
    <source>
        <dbReference type="ARBA" id="ARBA00023002"/>
    </source>
</evidence>
<evidence type="ECO:0000256" key="16">
    <source>
        <dbReference type="ARBA" id="ARBA00022840"/>
    </source>
</evidence>
<dbReference type="SUPFAM" id="SSF56014">
    <property type="entry name" value="Nitrite and sulphite reductase 4Fe-4S domain-like"/>
    <property type="match status" value="1"/>
</dbReference>
<evidence type="ECO:0000313" key="26">
    <source>
        <dbReference type="EMBL" id="SQC44430.1"/>
    </source>
</evidence>
<evidence type="ECO:0000313" key="27">
    <source>
        <dbReference type="Proteomes" id="UP000251721"/>
    </source>
</evidence>
<dbReference type="InterPro" id="IPR003593">
    <property type="entry name" value="AAA+_ATPase"/>
</dbReference>
<keyword evidence="12" id="KW-0001">2Fe-2S</keyword>
<evidence type="ECO:0000256" key="5">
    <source>
        <dbReference type="ARBA" id="ARBA00005096"/>
    </source>
</evidence>
<feature type="domain" description="ABC transporter" evidence="24">
    <location>
        <begin position="5"/>
        <end position="239"/>
    </location>
</feature>
<dbReference type="PRINTS" id="PR00397">
    <property type="entry name" value="SIROHAEM"/>
</dbReference>
<dbReference type="Pfam" id="PF03460">
    <property type="entry name" value="NIR_SIR_ferr"/>
    <property type="match status" value="1"/>
</dbReference>
<dbReference type="GO" id="GO:0016887">
    <property type="term" value="F:ATP hydrolysis activity"/>
    <property type="evidence" value="ECO:0007669"/>
    <property type="project" value="InterPro"/>
</dbReference>
<dbReference type="PROSITE" id="PS51300">
    <property type="entry name" value="NIRD"/>
    <property type="match status" value="1"/>
</dbReference>
<dbReference type="GO" id="GO:0050660">
    <property type="term" value="F:flavin adenine dinucleotide binding"/>
    <property type="evidence" value="ECO:0007669"/>
    <property type="project" value="InterPro"/>
</dbReference>
<dbReference type="GO" id="GO:0005886">
    <property type="term" value="C:plasma membrane"/>
    <property type="evidence" value="ECO:0007669"/>
    <property type="project" value="UniProtKB-SubCell"/>
</dbReference>
<evidence type="ECO:0000256" key="9">
    <source>
        <dbReference type="ARBA" id="ARBA00022485"/>
    </source>
</evidence>
<dbReference type="EMBL" id="UAWQ01000017">
    <property type="protein sequence ID" value="SQC44430.1"/>
    <property type="molecule type" value="Genomic_DNA"/>
</dbReference>
<evidence type="ECO:0000256" key="8">
    <source>
        <dbReference type="ARBA" id="ARBA00022475"/>
    </source>
</evidence>
<dbReference type="SMART" id="SM00382">
    <property type="entry name" value="AAA"/>
    <property type="match status" value="1"/>
</dbReference>
<dbReference type="GO" id="GO:0015980">
    <property type="term" value="P:energy derivation by oxidation of organic compounds"/>
    <property type="evidence" value="ECO:0007669"/>
    <property type="project" value="UniProtKB-ARBA"/>
</dbReference>
<keyword evidence="9" id="KW-0004">4Fe-4S</keyword>
<dbReference type="PROSITE" id="PS50893">
    <property type="entry name" value="ABC_TRANSPORTER_2"/>
    <property type="match status" value="1"/>
</dbReference>
<dbReference type="NCBIfam" id="TIGR01184">
    <property type="entry name" value="ntrCD"/>
    <property type="match status" value="1"/>
</dbReference>
<evidence type="ECO:0000256" key="10">
    <source>
        <dbReference type="ARBA" id="ARBA00022617"/>
    </source>
</evidence>
<keyword evidence="19" id="KW-0411">Iron-sulfur</keyword>
<keyword evidence="18" id="KW-0408">Iron</keyword>
<evidence type="ECO:0000256" key="2">
    <source>
        <dbReference type="ARBA" id="ARBA00001966"/>
    </source>
</evidence>
<feature type="domain" description="Rieske" evidence="25">
    <location>
        <begin position="1509"/>
        <end position="1609"/>
    </location>
</feature>
<dbReference type="GO" id="GO:0051539">
    <property type="term" value="F:4 iron, 4 sulfur cluster binding"/>
    <property type="evidence" value="ECO:0007669"/>
    <property type="project" value="UniProtKB-KW"/>
</dbReference>
<keyword evidence="16" id="KW-0067">ATP-binding</keyword>
<evidence type="ECO:0000256" key="4">
    <source>
        <dbReference type="ARBA" id="ARBA00004202"/>
    </source>
</evidence>
<dbReference type="InterPro" id="IPR005117">
    <property type="entry name" value="NiRdtase/SiRdtase_haem-b_fer"/>
</dbReference>
<evidence type="ECO:0000256" key="20">
    <source>
        <dbReference type="ARBA" id="ARBA00023063"/>
    </source>
</evidence>
<evidence type="ECO:0000259" key="24">
    <source>
        <dbReference type="PROSITE" id="PS50893"/>
    </source>
</evidence>
<keyword evidence="8" id="KW-1003">Cell membrane</keyword>
<dbReference type="Pfam" id="PF18267">
    <property type="entry name" value="Rubredoxin_C"/>
    <property type="match status" value="2"/>
</dbReference>
<comment type="cofactor">
    <cofactor evidence="3">
        <name>FAD</name>
        <dbReference type="ChEBI" id="CHEBI:57692"/>
    </cofactor>
</comment>
<dbReference type="InterPro" id="IPR036136">
    <property type="entry name" value="Nit/Sulf_reduc_fer-like_dom_sf"/>
</dbReference>
<dbReference type="Gene3D" id="1.10.10.1100">
    <property type="entry name" value="BFD-like [2Fe-2S]-binding domain"/>
    <property type="match status" value="1"/>
</dbReference>